<proteinExistence type="predicted"/>
<feature type="non-terminal residue" evidence="2">
    <location>
        <position position="90"/>
    </location>
</feature>
<dbReference type="AlphaFoldDB" id="R7TJA3"/>
<dbReference type="PANTHER" id="PTHR23399:SF2">
    <property type="entry name" value="DEOXYNUCLEOTIDYLTRANSFERASE TERMINAL-INTERACTING PROTEIN 1"/>
    <property type="match status" value="1"/>
</dbReference>
<dbReference type="GO" id="GO:0003677">
    <property type="term" value="F:DNA binding"/>
    <property type="evidence" value="ECO:0007669"/>
    <property type="project" value="InterPro"/>
</dbReference>
<evidence type="ECO:0000313" key="2">
    <source>
        <dbReference type="EMBL" id="ELT93577.1"/>
    </source>
</evidence>
<reference evidence="4" key="1">
    <citation type="submission" date="2012-12" db="EMBL/GenBank/DDBJ databases">
        <authorList>
            <person name="Hellsten U."/>
            <person name="Grimwood J."/>
            <person name="Chapman J.A."/>
            <person name="Shapiro H."/>
            <person name="Aerts A."/>
            <person name="Otillar R.P."/>
            <person name="Terry A.Y."/>
            <person name="Boore J.L."/>
            <person name="Simakov O."/>
            <person name="Marletaz F."/>
            <person name="Cho S.-J."/>
            <person name="Edsinger-Gonzales E."/>
            <person name="Havlak P."/>
            <person name="Kuo D.-H."/>
            <person name="Larsson T."/>
            <person name="Lv J."/>
            <person name="Arendt D."/>
            <person name="Savage R."/>
            <person name="Osoegawa K."/>
            <person name="de Jong P."/>
            <person name="Lindberg D.R."/>
            <person name="Seaver E.C."/>
            <person name="Weisblat D.A."/>
            <person name="Putnam N.H."/>
            <person name="Grigoriev I.V."/>
            <person name="Rokhsar D.S."/>
        </authorList>
    </citation>
    <scope>NUCLEOTIDE SEQUENCE</scope>
    <source>
        <strain evidence="4">I ESC-2004</strain>
    </source>
</reference>
<dbReference type="OrthoDB" id="5860246at2759"/>
<dbReference type="HOGENOM" id="CLU_140121_0_0_1"/>
<accession>R7TJA3</accession>
<keyword evidence="4" id="KW-1185">Reference proteome</keyword>
<reference evidence="2 4" key="2">
    <citation type="journal article" date="2013" name="Nature">
        <title>Insights into bilaterian evolution from three spiralian genomes.</title>
        <authorList>
            <person name="Simakov O."/>
            <person name="Marletaz F."/>
            <person name="Cho S.J."/>
            <person name="Edsinger-Gonzales E."/>
            <person name="Havlak P."/>
            <person name="Hellsten U."/>
            <person name="Kuo D.H."/>
            <person name="Larsson T."/>
            <person name="Lv J."/>
            <person name="Arendt D."/>
            <person name="Savage R."/>
            <person name="Osoegawa K."/>
            <person name="de Jong P."/>
            <person name="Grimwood J."/>
            <person name="Chapman J.A."/>
            <person name="Shapiro H."/>
            <person name="Aerts A."/>
            <person name="Otillar R.P."/>
            <person name="Terry A.Y."/>
            <person name="Boore J.L."/>
            <person name="Grigoriev I.V."/>
            <person name="Lindberg D.R."/>
            <person name="Seaver E.C."/>
            <person name="Weisblat D.A."/>
            <person name="Putnam N.H."/>
            <person name="Rokhsar D.S."/>
        </authorList>
    </citation>
    <scope>NUCLEOTIDE SEQUENCE</scope>
    <source>
        <strain evidence="2 4">I ESC-2004</strain>
    </source>
</reference>
<dbReference type="InterPro" id="IPR026064">
    <property type="entry name" value="TdIF1"/>
</dbReference>
<dbReference type="GO" id="GO:0005634">
    <property type="term" value="C:nucleus"/>
    <property type="evidence" value="ECO:0007669"/>
    <property type="project" value="TreeGrafter"/>
</dbReference>
<dbReference type="EMBL" id="AMQN01002612">
    <property type="status" value="NOT_ANNOTATED_CDS"/>
    <property type="molecule type" value="Genomic_DNA"/>
</dbReference>
<dbReference type="InterPro" id="IPR049121">
    <property type="entry name" value="TdIF1_C"/>
</dbReference>
<evidence type="ECO:0000313" key="4">
    <source>
        <dbReference type="Proteomes" id="UP000014760"/>
    </source>
</evidence>
<feature type="non-terminal residue" evidence="2">
    <location>
        <position position="1"/>
    </location>
</feature>
<evidence type="ECO:0000313" key="3">
    <source>
        <dbReference type="EnsemblMetazoa" id="CapteP40552"/>
    </source>
</evidence>
<evidence type="ECO:0000259" key="1">
    <source>
        <dbReference type="Pfam" id="PF21229"/>
    </source>
</evidence>
<feature type="domain" description="TdIF1 C-terminal" evidence="1">
    <location>
        <begin position="1"/>
        <end position="80"/>
    </location>
</feature>
<dbReference type="GO" id="GO:0031491">
    <property type="term" value="F:nucleosome binding"/>
    <property type="evidence" value="ECO:0007669"/>
    <property type="project" value="TreeGrafter"/>
</dbReference>
<gene>
    <name evidence="2" type="ORF">CAPTEDRAFT_40552</name>
</gene>
<dbReference type="EMBL" id="KB309694">
    <property type="protein sequence ID" value="ELT93577.1"/>
    <property type="molecule type" value="Genomic_DNA"/>
</dbReference>
<name>R7TJA3_CAPTE</name>
<protein>
    <recommendedName>
        <fullName evidence="1">TdIF1 C-terminal domain-containing protein</fullName>
    </recommendedName>
</protein>
<dbReference type="EnsemblMetazoa" id="CapteT40552">
    <property type="protein sequence ID" value="CapteP40552"/>
    <property type="gene ID" value="CapteG40552"/>
</dbReference>
<reference evidence="3" key="3">
    <citation type="submission" date="2015-06" db="UniProtKB">
        <authorList>
            <consortium name="EnsemblMetazoa"/>
        </authorList>
    </citation>
    <scope>IDENTIFICATION</scope>
</reference>
<dbReference type="PANTHER" id="PTHR23399">
    <property type="entry name" value="DEOXYNUCLEOTIDYLTRANSFERASE TERMINAL-INTERACTING PROTEIN 1"/>
    <property type="match status" value="1"/>
</dbReference>
<sequence length="90" mass="10321">FGATRGRLYMKHPEVFKYAGDQDDKTWLHENAHMPATGGKAYLLLVQDIQELSETDEYNGGLLMNEIIGFKVPDWMLKKMKAQMQASRTD</sequence>
<dbReference type="Pfam" id="PF21229">
    <property type="entry name" value="TdIF1_2nd"/>
    <property type="match status" value="1"/>
</dbReference>
<organism evidence="2">
    <name type="scientific">Capitella teleta</name>
    <name type="common">Polychaete worm</name>
    <dbReference type="NCBI Taxonomy" id="283909"/>
    <lineage>
        <taxon>Eukaryota</taxon>
        <taxon>Metazoa</taxon>
        <taxon>Spiralia</taxon>
        <taxon>Lophotrochozoa</taxon>
        <taxon>Annelida</taxon>
        <taxon>Polychaeta</taxon>
        <taxon>Sedentaria</taxon>
        <taxon>Scolecida</taxon>
        <taxon>Capitellidae</taxon>
        <taxon>Capitella</taxon>
    </lineage>
</organism>
<dbReference type="STRING" id="283909.R7TJA3"/>
<dbReference type="Proteomes" id="UP000014760">
    <property type="component" value="Unassembled WGS sequence"/>
</dbReference>